<dbReference type="InParanoid" id="A0A1Y2M1F2"/>
<protein>
    <submittedName>
        <fullName evidence="2">Uncharacterized protein</fullName>
    </submittedName>
</protein>
<gene>
    <name evidence="2" type="ORF">B5807_05865</name>
</gene>
<sequence>MARSKRKNEAPAPTPKKRQRKAPQVFEQGVNPAPPTPPPTARPSQRSRNAVRLAEGSPSLLFEPDASQLATDAQAEDILGVVEDDDAPEEPVDPAEEDVEEVANDSGGAADGGEAAAAVSERSAVPRIDSPGVAAAAAASAASSTQQLPGDTEEIDEEPHLHFRWRACWGTMERGAIAAAARATRNRPMYSVTKEKLWRWADGVVEGQKPRVATIDSLTATLYNGRQAKADRCAIAMERRRIVVGESFSIGNWRELIALVDEIDKESSELLKCDFDLVLREEQAAAQIASQQLHRSAVRRVPGVVTAIQEDGLAAVVMAERSATGVAIGIKDRWRCREEACRNHLLTCWVRSVAGRLDRFEDHYPVNGNIIASWARAVEISECTIDEPSDDIRLSILIARDRASAEKKRRRRKTSPTSSNSSIEGLTKAILASHLAQMRAPQQCQHRVYEQPLRERRMWRDFISTRPELHQHTVNFFIYWRQAMPHFGAEIELIRRTVFRDGLYDINMLMDKEDGMTLECWVDIFKMAPSMLSHLRRKAHAWREDYIGLTQENFNNIQRYQNDTRLQHETPEAEGEREAFSEVSGNRVQSLSQNLTI</sequence>
<organism evidence="2 3">
    <name type="scientific">Epicoccum nigrum</name>
    <name type="common">Soil fungus</name>
    <name type="synonym">Epicoccum purpurascens</name>
    <dbReference type="NCBI Taxonomy" id="105696"/>
    <lineage>
        <taxon>Eukaryota</taxon>
        <taxon>Fungi</taxon>
        <taxon>Dikarya</taxon>
        <taxon>Ascomycota</taxon>
        <taxon>Pezizomycotina</taxon>
        <taxon>Dothideomycetes</taxon>
        <taxon>Pleosporomycetidae</taxon>
        <taxon>Pleosporales</taxon>
        <taxon>Pleosporineae</taxon>
        <taxon>Didymellaceae</taxon>
        <taxon>Epicoccum</taxon>
    </lineage>
</organism>
<proteinExistence type="predicted"/>
<keyword evidence="3" id="KW-1185">Reference proteome</keyword>
<dbReference type="OMA" id="HAWREDY"/>
<dbReference type="EMBL" id="KZ107843">
    <property type="protein sequence ID" value="OSS49619.1"/>
    <property type="molecule type" value="Genomic_DNA"/>
</dbReference>
<feature type="region of interest" description="Disordered" evidence="1">
    <location>
        <begin position="136"/>
        <end position="157"/>
    </location>
</feature>
<evidence type="ECO:0000256" key="1">
    <source>
        <dbReference type="SAM" id="MobiDB-lite"/>
    </source>
</evidence>
<dbReference type="AlphaFoldDB" id="A0A1Y2M1F2"/>
<name>A0A1Y2M1F2_EPING</name>
<feature type="compositionally biased region" description="Acidic residues" evidence="1">
    <location>
        <begin position="82"/>
        <end position="103"/>
    </location>
</feature>
<accession>A0A1Y2M1F2</accession>
<evidence type="ECO:0000313" key="3">
    <source>
        <dbReference type="Proteomes" id="UP000193240"/>
    </source>
</evidence>
<reference evidence="2 3" key="1">
    <citation type="journal article" date="2017" name="Genome Announc.">
        <title>Genome sequence of the saprophytic ascomycete Epicoccum nigrum ICMP 19927 strain isolated from New Zealand.</title>
        <authorList>
            <person name="Fokin M."/>
            <person name="Fleetwood D."/>
            <person name="Weir B.S."/>
            <person name="Villas-Boas S.G."/>
        </authorList>
    </citation>
    <scope>NUCLEOTIDE SEQUENCE [LARGE SCALE GENOMIC DNA]</scope>
    <source>
        <strain evidence="2 3">ICMP 19927</strain>
    </source>
</reference>
<feature type="region of interest" description="Disordered" evidence="1">
    <location>
        <begin position="1"/>
        <end position="124"/>
    </location>
</feature>
<dbReference type="Proteomes" id="UP000193240">
    <property type="component" value="Unassembled WGS sequence"/>
</dbReference>
<feature type="compositionally biased region" description="Pro residues" evidence="1">
    <location>
        <begin position="32"/>
        <end position="41"/>
    </location>
</feature>
<evidence type="ECO:0000313" key="2">
    <source>
        <dbReference type="EMBL" id="OSS49619.1"/>
    </source>
</evidence>
<feature type="compositionally biased region" description="Low complexity" evidence="1">
    <location>
        <begin position="104"/>
        <end position="124"/>
    </location>
</feature>